<feature type="non-terminal residue" evidence="1">
    <location>
        <position position="1"/>
    </location>
</feature>
<dbReference type="AlphaFoldDB" id="A0A382DK89"/>
<name>A0A382DK89_9ZZZZ</name>
<dbReference type="EMBL" id="UINC01039715">
    <property type="protein sequence ID" value="SVB38599.1"/>
    <property type="molecule type" value="Genomic_DNA"/>
</dbReference>
<proteinExistence type="predicted"/>
<gene>
    <name evidence="1" type="ORF">METZ01_LOCUS191453</name>
</gene>
<accession>A0A382DK89</accession>
<evidence type="ECO:0000313" key="1">
    <source>
        <dbReference type="EMBL" id="SVB38599.1"/>
    </source>
</evidence>
<reference evidence="1" key="1">
    <citation type="submission" date="2018-05" db="EMBL/GenBank/DDBJ databases">
        <authorList>
            <person name="Lanie J.A."/>
            <person name="Ng W.-L."/>
            <person name="Kazmierczak K.M."/>
            <person name="Andrzejewski T.M."/>
            <person name="Davidsen T.M."/>
            <person name="Wayne K.J."/>
            <person name="Tettelin H."/>
            <person name="Glass J.I."/>
            <person name="Rusch D."/>
            <person name="Podicherti R."/>
            <person name="Tsui H.-C.T."/>
            <person name="Winkler M.E."/>
        </authorList>
    </citation>
    <scope>NUCLEOTIDE SEQUENCE</scope>
</reference>
<protein>
    <submittedName>
        <fullName evidence="1">Uncharacterized protein</fullName>
    </submittedName>
</protein>
<sequence length="376" mass="41667">GNLRGVVGSSLNRGEVTANEAKRPKLDPKAFTFPLDVTNPDQGLGNHGHYILFFINEQKNPKISFGKKEANARGSKNVDKAKSENAIPDKVTVSKSKAGGTTHERINNKLGVDHLIEGVSKKLDWAAELDPEKGSVMSESKNSAKAVRKPTTRLDTAIALYMPPTVSVSYSTNYTDTPIGSGAANAAKILQAKTVKEGMGIAMSDELNKELVEALKKVALGTVGAIPGMEGTRELYEMEQGYIFTNRMELAFKGLKKRGFQYIFKMIPKSEKEANEVRNIVTAFKLNMLPEMKDSSIKRLKVPNTFDIKYMYVGKENEYLHKISTCVLENMNVTYGGDRYRTFESNDEGAPPVETTMTLNFKEMEQITKERAEEGF</sequence>
<organism evidence="1">
    <name type="scientific">marine metagenome</name>
    <dbReference type="NCBI Taxonomy" id="408172"/>
    <lineage>
        <taxon>unclassified sequences</taxon>
        <taxon>metagenomes</taxon>
        <taxon>ecological metagenomes</taxon>
    </lineage>
</organism>